<evidence type="ECO:0000259" key="1">
    <source>
        <dbReference type="Pfam" id="PF08486"/>
    </source>
</evidence>
<gene>
    <name evidence="2" type="ORF">GCM10007971_03320</name>
</gene>
<name>A0A917XR55_9BACI</name>
<dbReference type="PANTHER" id="PTHR30032:SF4">
    <property type="entry name" value="AMIDASE ENHANCER"/>
    <property type="match status" value="1"/>
</dbReference>
<keyword evidence="3" id="KW-1185">Reference proteome</keyword>
<sequence length="383" mass="43324">MKSPKKNAHIQKLLKKKTQLKSVSSKPKFKTMKRKPPPFIKRKGSAYFQHHQLSYRLPLILLVASLFILIIAIPSLIVLPQNKNNKATEPADDFTIMNEQQQEAISVAVMRTKADVVEDVSLENYIVGVVAAEMPVTFEMEALKAQAIAARTYTVNHLLTNDEDSYDITDTVQDQVYKNNDELKQLWGSAYEDNIKKIKAAVESTRGEILTYEDAPIMPAYFSMSNGYTENSEDYWEKELPYLRSVPSPWDLENPKLVNQETFTKAELEERLGITLSSDAADHITIARSDSGRVSQFTMDENTFTGREIRDKLELRSTDFSVKQANDHYIFTTKGNGHGIGMSQYGADSMAKEGKNYEDIVKHYYQGIDISTLDEAAPTLVSK</sequence>
<dbReference type="RefSeq" id="WP_229782523.1">
    <property type="nucleotide sequence ID" value="NZ_BMOS01000002.1"/>
</dbReference>
<accession>A0A917XR55</accession>
<dbReference type="AlphaFoldDB" id="A0A917XR55"/>
<dbReference type="InterPro" id="IPR014225">
    <property type="entry name" value="Spore_II_D_firmicutes"/>
</dbReference>
<organism evidence="2 3">
    <name type="scientific">Oceanobacillus indicireducens</name>
    <dbReference type="NCBI Taxonomy" id="1004261"/>
    <lineage>
        <taxon>Bacteria</taxon>
        <taxon>Bacillati</taxon>
        <taxon>Bacillota</taxon>
        <taxon>Bacilli</taxon>
        <taxon>Bacillales</taxon>
        <taxon>Bacillaceae</taxon>
        <taxon>Oceanobacillus</taxon>
    </lineage>
</organism>
<dbReference type="PANTHER" id="PTHR30032">
    <property type="entry name" value="N-ACETYLMURAMOYL-L-ALANINE AMIDASE-RELATED"/>
    <property type="match status" value="1"/>
</dbReference>
<proteinExistence type="predicted"/>
<dbReference type="InterPro" id="IPR013486">
    <property type="entry name" value="SpoIID/LytB"/>
</dbReference>
<dbReference type="NCBIfam" id="TIGR02669">
    <property type="entry name" value="SpoIID_LytB"/>
    <property type="match status" value="1"/>
</dbReference>
<dbReference type="GO" id="GO:0030288">
    <property type="term" value="C:outer membrane-bounded periplasmic space"/>
    <property type="evidence" value="ECO:0007669"/>
    <property type="project" value="TreeGrafter"/>
</dbReference>
<dbReference type="NCBIfam" id="TIGR02870">
    <property type="entry name" value="spore_II_D"/>
    <property type="match status" value="1"/>
</dbReference>
<feature type="domain" description="Sporulation stage II protein D amidase enhancer LytB N-terminal" evidence="1">
    <location>
        <begin position="112"/>
        <end position="212"/>
    </location>
</feature>
<dbReference type="Proteomes" id="UP000624041">
    <property type="component" value="Unassembled WGS sequence"/>
</dbReference>
<protein>
    <submittedName>
        <fullName evidence="2">Stage II sporulation protein D</fullName>
    </submittedName>
</protein>
<dbReference type="Pfam" id="PF08486">
    <property type="entry name" value="SpoIID"/>
    <property type="match status" value="1"/>
</dbReference>
<dbReference type="InterPro" id="IPR013693">
    <property type="entry name" value="SpoIID/LytB_N"/>
</dbReference>
<comment type="caution">
    <text evidence="2">The sequence shown here is derived from an EMBL/GenBank/DDBJ whole genome shotgun (WGS) entry which is preliminary data.</text>
</comment>
<evidence type="ECO:0000313" key="3">
    <source>
        <dbReference type="Proteomes" id="UP000624041"/>
    </source>
</evidence>
<dbReference type="GO" id="GO:0030435">
    <property type="term" value="P:sporulation resulting in formation of a cellular spore"/>
    <property type="evidence" value="ECO:0007669"/>
    <property type="project" value="InterPro"/>
</dbReference>
<reference evidence="2" key="2">
    <citation type="submission" date="2020-09" db="EMBL/GenBank/DDBJ databases">
        <authorList>
            <person name="Sun Q."/>
            <person name="Ohkuma M."/>
        </authorList>
    </citation>
    <scope>NUCLEOTIDE SEQUENCE</scope>
    <source>
        <strain evidence="2">JCM 17251</strain>
    </source>
</reference>
<dbReference type="EMBL" id="BMOS01000002">
    <property type="protein sequence ID" value="GGN50121.1"/>
    <property type="molecule type" value="Genomic_DNA"/>
</dbReference>
<reference evidence="2" key="1">
    <citation type="journal article" date="2014" name="Int. J. Syst. Evol. Microbiol.">
        <title>Complete genome sequence of Corynebacterium casei LMG S-19264T (=DSM 44701T), isolated from a smear-ripened cheese.</title>
        <authorList>
            <consortium name="US DOE Joint Genome Institute (JGI-PGF)"/>
            <person name="Walter F."/>
            <person name="Albersmeier A."/>
            <person name="Kalinowski J."/>
            <person name="Ruckert C."/>
        </authorList>
    </citation>
    <scope>NUCLEOTIDE SEQUENCE</scope>
    <source>
        <strain evidence="2">JCM 17251</strain>
    </source>
</reference>
<dbReference type="InterPro" id="IPR051922">
    <property type="entry name" value="Bact_Sporulation_Assoc"/>
</dbReference>
<evidence type="ECO:0000313" key="2">
    <source>
        <dbReference type="EMBL" id="GGN50121.1"/>
    </source>
</evidence>